<gene>
    <name evidence="1" type="ORF">BGO89_02430</name>
</gene>
<name>A0A1M3L235_9BACT</name>
<dbReference type="AlphaFoldDB" id="A0A1M3L235"/>
<dbReference type="STRING" id="1895771.BGO89_02430"/>
<sequence>MTIHKEVATEYTAAEIKAYLDDKVLPRPEIKALFSSAVWHGNILEVKSPLGQGTLDVRDRLVVIHIELSILGGAAKGKIESKLDEMVKGIGSGR</sequence>
<protein>
    <recommendedName>
        <fullName evidence="3">Polyhydroxyalkanoic acid system protein</fullName>
    </recommendedName>
</protein>
<comment type="caution">
    <text evidence="1">The sequence shown here is derived from an EMBL/GenBank/DDBJ whole genome shotgun (WGS) entry which is preliminary data.</text>
</comment>
<accession>A0A1M3L235</accession>
<dbReference type="Proteomes" id="UP000184233">
    <property type="component" value="Unassembled WGS sequence"/>
</dbReference>
<evidence type="ECO:0000313" key="2">
    <source>
        <dbReference type="Proteomes" id="UP000184233"/>
    </source>
</evidence>
<reference evidence="1 2" key="1">
    <citation type="submission" date="2016-09" db="EMBL/GenBank/DDBJ databases">
        <title>Genome-resolved meta-omics ties microbial dynamics to process performance in biotechnology for thiocyanate degradation.</title>
        <authorList>
            <person name="Kantor R.S."/>
            <person name="Huddy R.J."/>
            <person name="Iyer R."/>
            <person name="Thomas B.C."/>
            <person name="Brown C.T."/>
            <person name="Anantharaman K."/>
            <person name="Tringe S."/>
            <person name="Hettich R.L."/>
            <person name="Harrison S.T."/>
            <person name="Banfield J.F."/>
        </authorList>
    </citation>
    <scope>NUCLEOTIDE SEQUENCE [LARGE SCALE GENOMIC DNA]</scope>
    <source>
        <strain evidence="1">59-99</strain>
    </source>
</reference>
<dbReference type="EMBL" id="MKVH01000013">
    <property type="protein sequence ID" value="OJX59294.1"/>
    <property type="molecule type" value="Genomic_DNA"/>
</dbReference>
<evidence type="ECO:0000313" key="1">
    <source>
        <dbReference type="EMBL" id="OJX59294.1"/>
    </source>
</evidence>
<organism evidence="1 2">
    <name type="scientific">Candidatus Kapaibacterium thiocyanatum</name>
    <dbReference type="NCBI Taxonomy" id="1895771"/>
    <lineage>
        <taxon>Bacteria</taxon>
        <taxon>Pseudomonadati</taxon>
        <taxon>Candidatus Kapaibacteriota</taxon>
        <taxon>Candidatus Kapaibacteriia</taxon>
        <taxon>Candidatus Kapaibacteriales</taxon>
        <taxon>Candidatus Kapaibacteriaceae</taxon>
        <taxon>Candidatus Kapaibacterium</taxon>
    </lineage>
</organism>
<proteinExistence type="predicted"/>
<evidence type="ECO:0008006" key="3">
    <source>
        <dbReference type="Google" id="ProtNLM"/>
    </source>
</evidence>